<dbReference type="SUPFAM" id="SSF47571">
    <property type="entry name" value="Cloroperoxidase"/>
    <property type="match status" value="1"/>
</dbReference>
<evidence type="ECO:0000313" key="2">
    <source>
        <dbReference type="EMBL" id="CAF0872833.1"/>
    </source>
</evidence>
<sequence length="76" mass="8263">MYNIGRDLAVMFAVGNIFLLGNPDTGKLSIDHSSDETGVIMDSIPDGLNQHNVLELDASLTRNDYDLANDSNDIPL</sequence>
<dbReference type="Gene3D" id="1.10.489.10">
    <property type="entry name" value="Chloroperoxidase-like"/>
    <property type="match status" value="1"/>
</dbReference>
<evidence type="ECO:0000313" key="3">
    <source>
        <dbReference type="EMBL" id="CAF3660049.1"/>
    </source>
</evidence>
<dbReference type="EMBL" id="CAJNOQ010001160">
    <property type="protein sequence ID" value="CAF0872833.1"/>
    <property type="molecule type" value="Genomic_DNA"/>
</dbReference>
<accession>A0A813XGJ5</accession>
<dbReference type="InterPro" id="IPR000028">
    <property type="entry name" value="Chloroperoxidase"/>
</dbReference>
<organism evidence="2 4">
    <name type="scientific">Didymodactylos carnosus</name>
    <dbReference type="NCBI Taxonomy" id="1234261"/>
    <lineage>
        <taxon>Eukaryota</taxon>
        <taxon>Metazoa</taxon>
        <taxon>Spiralia</taxon>
        <taxon>Gnathifera</taxon>
        <taxon>Rotifera</taxon>
        <taxon>Eurotatoria</taxon>
        <taxon>Bdelloidea</taxon>
        <taxon>Philodinida</taxon>
        <taxon>Philodinidae</taxon>
        <taxon>Didymodactylos</taxon>
    </lineage>
</organism>
<proteinExistence type="predicted"/>
<evidence type="ECO:0000313" key="4">
    <source>
        <dbReference type="Proteomes" id="UP000663829"/>
    </source>
</evidence>
<dbReference type="Proteomes" id="UP000681722">
    <property type="component" value="Unassembled WGS sequence"/>
</dbReference>
<dbReference type="Proteomes" id="UP000663829">
    <property type="component" value="Unassembled WGS sequence"/>
</dbReference>
<dbReference type="GO" id="GO:0004601">
    <property type="term" value="F:peroxidase activity"/>
    <property type="evidence" value="ECO:0007669"/>
    <property type="project" value="InterPro"/>
</dbReference>
<feature type="domain" description="Heme haloperoxidase family profile" evidence="1">
    <location>
        <begin position="1"/>
        <end position="70"/>
    </location>
</feature>
<dbReference type="AlphaFoldDB" id="A0A813XGJ5"/>
<comment type="caution">
    <text evidence="2">The sequence shown here is derived from an EMBL/GenBank/DDBJ whole genome shotgun (WGS) entry which is preliminary data.</text>
</comment>
<gene>
    <name evidence="2" type="ORF">GPM918_LOCUS7192</name>
    <name evidence="3" type="ORF">SRO942_LOCUS7192</name>
</gene>
<dbReference type="InterPro" id="IPR036851">
    <property type="entry name" value="Chloroperoxidase-like_sf"/>
</dbReference>
<keyword evidence="4" id="KW-1185">Reference proteome</keyword>
<dbReference type="OrthoDB" id="407298at2759"/>
<dbReference type="Pfam" id="PF01328">
    <property type="entry name" value="Peroxidase_2"/>
    <property type="match status" value="1"/>
</dbReference>
<reference evidence="2" key="1">
    <citation type="submission" date="2021-02" db="EMBL/GenBank/DDBJ databases">
        <authorList>
            <person name="Nowell W R."/>
        </authorList>
    </citation>
    <scope>NUCLEOTIDE SEQUENCE</scope>
</reference>
<dbReference type="EMBL" id="CAJOBC010001160">
    <property type="protein sequence ID" value="CAF3660049.1"/>
    <property type="molecule type" value="Genomic_DNA"/>
</dbReference>
<evidence type="ECO:0000259" key="1">
    <source>
        <dbReference type="Pfam" id="PF01328"/>
    </source>
</evidence>
<protein>
    <recommendedName>
        <fullName evidence="1">Heme haloperoxidase family profile domain-containing protein</fullName>
    </recommendedName>
</protein>
<name>A0A813XGJ5_9BILA</name>